<gene>
    <name evidence="3" type="ORF">H8923_13390</name>
</gene>
<organism evidence="3 4">
    <name type="scientific">Romboutsia faecis</name>
    <dbReference type="NCBI Taxonomy" id="2764597"/>
    <lineage>
        <taxon>Bacteria</taxon>
        <taxon>Bacillati</taxon>
        <taxon>Bacillota</taxon>
        <taxon>Clostridia</taxon>
        <taxon>Peptostreptococcales</taxon>
        <taxon>Peptostreptococcaceae</taxon>
        <taxon>Romboutsia</taxon>
    </lineage>
</organism>
<evidence type="ECO:0000259" key="2">
    <source>
        <dbReference type="Pfam" id="PF01558"/>
    </source>
</evidence>
<dbReference type="Pfam" id="PF01558">
    <property type="entry name" value="POR"/>
    <property type="match status" value="1"/>
</dbReference>
<name>A0ABR7JS54_9FIRM</name>
<protein>
    <submittedName>
        <fullName evidence="3">2-oxoacid:acceptor oxidoreductase family protein</fullName>
    </submittedName>
</protein>
<dbReference type="InterPro" id="IPR011894">
    <property type="entry name" value="PorC_KorC"/>
</dbReference>
<reference evidence="3 4" key="1">
    <citation type="submission" date="2020-08" db="EMBL/GenBank/DDBJ databases">
        <authorList>
            <person name="Liu C."/>
            <person name="Sun Q."/>
        </authorList>
    </citation>
    <scope>NUCLEOTIDE SEQUENCE [LARGE SCALE GENOMIC DNA]</scope>
    <source>
        <strain evidence="3 4">NSJ-18</strain>
    </source>
</reference>
<dbReference type="PANTHER" id="PTHR42730:SF1">
    <property type="entry name" value="2-OXOGLUTARATE SYNTHASE SUBUNIT KORC"/>
    <property type="match status" value="1"/>
</dbReference>
<dbReference type="SUPFAM" id="SSF53323">
    <property type="entry name" value="Pyruvate-ferredoxin oxidoreductase, PFOR, domain III"/>
    <property type="match status" value="1"/>
</dbReference>
<evidence type="ECO:0000313" key="4">
    <source>
        <dbReference type="Proteomes" id="UP000609849"/>
    </source>
</evidence>
<dbReference type="EMBL" id="JACRWE010000007">
    <property type="protein sequence ID" value="MBC5997752.1"/>
    <property type="molecule type" value="Genomic_DNA"/>
</dbReference>
<comment type="caution">
    <text evidence="3">The sequence shown here is derived from an EMBL/GenBank/DDBJ whole genome shotgun (WGS) entry which is preliminary data.</text>
</comment>
<keyword evidence="1" id="KW-0560">Oxidoreductase</keyword>
<proteinExistence type="predicted"/>
<evidence type="ECO:0000313" key="3">
    <source>
        <dbReference type="EMBL" id="MBC5997752.1"/>
    </source>
</evidence>
<dbReference type="InterPro" id="IPR052554">
    <property type="entry name" value="2-oxoglutarate_synth_KorC"/>
</dbReference>
<dbReference type="RefSeq" id="WP_153972451.1">
    <property type="nucleotide sequence ID" value="NZ_JACRWE010000007.1"/>
</dbReference>
<dbReference type="Gene3D" id="3.40.920.10">
    <property type="entry name" value="Pyruvate-ferredoxin oxidoreductase, PFOR, domain III"/>
    <property type="match status" value="1"/>
</dbReference>
<dbReference type="InterPro" id="IPR019752">
    <property type="entry name" value="Pyrv/ketoisovalerate_OxRed_cat"/>
</dbReference>
<sequence length="180" mass="19558">MSTYRVICAGFGGQGVMSMGQLLTYAGMIEGKEVSWLPSYGPEMRGGTANCSVTVSDKPIGSPIISGDATCAIIMNLPSLEKFEQEIEPGGILLINSSLIHQKPKRDDINSYYIPANELSQELGGTKFANMIMLGAYLKLTNTVEVESVLEAFKKVFGPKKEKYLGVNREAIQLGMKQIL</sequence>
<accession>A0ABR7JS54</accession>
<dbReference type="InterPro" id="IPR002869">
    <property type="entry name" value="Pyrv_flavodox_OxRed_cen"/>
</dbReference>
<feature type="domain" description="Pyruvate/ketoisovalerate oxidoreductase catalytic" evidence="2">
    <location>
        <begin position="12"/>
        <end position="176"/>
    </location>
</feature>
<dbReference type="NCBIfam" id="TIGR02175">
    <property type="entry name" value="PorC_KorC"/>
    <property type="match status" value="1"/>
</dbReference>
<dbReference type="Proteomes" id="UP000609849">
    <property type="component" value="Unassembled WGS sequence"/>
</dbReference>
<dbReference type="PANTHER" id="PTHR42730">
    <property type="entry name" value="2-OXOGLUTARATE SYNTHASE SUBUNIT KORC"/>
    <property type="match status" value="1"/>
</dbReference>
<keyword evidence="4" id="KW-1185">Reference proteome</keyword>
<evidence type="ECO:0000256" key="1">
    <source>
        <dbReference type="ARBA" id="ARBA00023002"/>
    </source>
</evidence>